<dbReference type="STRING" id="1449976.KALB_3586"/>
<dbReference type="eggNOG" id="COG0589">
    <property type="taxonomic scope" value="Bacteria"/>
</dbReference>
<feature type="domain" description="UspA" evidence="2">
    <location>
        <begin position="158"/>
        <end position="294"/>
    </location>
</feature>
<comment type="similarity">
    <text evidence="1">Belongs to the universal stress protein A family.</text>
</comment>
<gene>
    <name evidence="3" type="ORF">KALB_3586</name>
</gene>
<dbReference type="PANTHER" id="PTHR46268:SF6">
    <property type="entry name" value="UNIVERSAL STRESS PROTEIN UP12"/>
    <property type="match status" value="1"/>
</dbReference>
<dbReference type="InterPro" id="IPR014729">
    <property type="entry name" value="Rossmann-like_a/b/a_fold"/>
</dbReference>
<keyword evidence="4" id="KW-1185">Reference proteome</keyword>
<dbReference type="PANTHER" id="PTHR46268">
    <property type="entry name" value="STRESS RESPONSE PROTEIN NHAX"/>
    <property type="match status" value="1"/>
</dbReference>
<protein>
    <recommendedName>
        <fullName evidence="2">UspA domain-containing protein</fullName>
    </recommendedName>
</protein>
<dbReference type="PRINTS" id="PR01438">
    <property type="entry name" value="UNVRSLSTRESS"/>
</dbReference>
<dbReference type="HOGENOM" id="CLU_049301_2_3_11"/>
<dbReference type="KEGG" id="kal:KALB_3586"/>
<name>W5W876_9PSEU</name>
<dbReference type="EMBL" id="CP007155">
    <property type="protein sequence ID" value="AHH96950.1"/>
    <property type="molecule type" value="Genomic_DNA"/>
</dbReference>
<evidence type="ECO:0000313" key="4">
    <source>
        <dbReference type="Proteomes" id="UP000019225"/>
    </source>
</evidence>
<dbReference type="InterPro" id="IPR006015">
    <property type="entry name" value="Universal_stress_UspA"/>
</dbReference>
<dbReference type="Gene3D" id="3.40.50.620">
    <property type="entry name" value="HUPs"/>
    <property type="match status" value="2"/>
</dbReference>
<organism evidence="3 4">
    <name type="scientific">Kutzneria albida DSM 43870</name>
    <dbReference type="NCBI Taxonomy" id="1449976"/>
    <lineage>
        <taxon>Bacteria</taxon>
        <taxon>Bacillati</taxon>
        <taxon>Actinomycetota</taxon>
        <taxon>Actinomycetes</taxon>
        <taxon>Pseudonocardiales</taxon>
        <taxon>Pseudonocardiaceae</taxon>
        <taxon>Kutzneria</taxon>
    </lineage>
</organism>
<feature type="domain" description="UspA" evidence="2">
    <location>
        <begin position="8"/>
        <end position="145"/>
    </location>
</feature>
<proteinExistence type="inferred from homology"/>
<dbReference type="AlphaFoldDB" id="W5W876"/>
<sequence>MIGSPSSKRVLVGTDGSVIARHAVEWAAAEAARRGAELTIVHVRPGSDLDAPRLPALPADTDIAFARCLAWLNEAVASAVQAAPGVEVNTALVRGDVTQTLIAASQHAELVVLGARNPNRITGLLPGALTVSLIAHGHCPVAVVRWAAPRTRPPIRGPVVLGVDGAHAEAAIEFAFDSAARRSTSLVVVHAWSRCLLNSRWHNTVENSATEVVDEVIRTVLTDRLACWQDKYPDTLVRMVTLQDKAVRSLVEQSRQAQLVVIGSRGRGGFSGLLLGSTSQAMLHRCACPVVVARAPR</sequence>
<dbReference type="InterPro" id="IPR006016">
    <property type="entry name" value="UspA"/>
</dbReference>
<dbReference type="Proteomes" id="UP000019225">
    <property type="component" value="Chromosome"/>
</dbReference>
<dbReference type="PATRIC" id="fig|1449976.3.peg.3610"/>
<accession>W5W876</accession>
<reference evidence="3 4" key="1">
    <citation type="journal article" date="2014" name="BMC Genomics">
        <title>Complete genome sequence of producer of the glycopeptide antibiotic Aculeximycin Kutzneria albida DSM 43870T, a representative of minor genus of Pseudonocardiaceae.</title>
        <authorList>
            <person name="Rebets Y."/>
            <person name="Tokovenko B."/>
            <person name="Lushchyk I."/>
            <person name="Ruckert C."/>
            <person name="Zaburannyi N."/>
            <person name="Bechthold A."/>
            <person name="Kalinowski J."/>
            <person name="Luzhetskyy A."/>
        </authorList>
    </citation>
    <scope>NUCLEOTIDE SEQUENCE [LARGE SCALE GENOMIC DNA]</scope>
    <source>
        <strain evidence="3">DSM 43870</strain>
    </source>
</reference>
<evidence type="ECO:0000313" key="3">
    <source>
        <dbReference type="EMBL" id="AHH96950.1"/>
    </source>
</evidence>
<evidence type="ECO:0000256" key="1">
    <source>
        <dbReference type="ARBA" id="ARBA00008791"/>
    </source>
</evidence>
<evidence type="ECO:0000259" key="2">
    <source>
        <dbReference type="Pfam" id="PF00582"/>
    </source>
</evidence>
<dbReference type="Pfam" id="PF00582">
    <property type="entry name" value="Usp"/>
    <property type="match status" value="2"/>
</dbReference>
<dbReference type="SUPFAM" id="SSF52402">
    <property type="entry name" value="Adenine nucleotide alpha hydrolases-like"/>
    <property type="match status" value="2"/>
</dbReference>